<keyword evidence="1" id="KW-0812">Transmembrane</keyword>
<dbReference type="EMBL" id="MU128918">
    <property type="protein sequence ID" value="KAF9519328.1"/>
    <property type="molecule type" value="Genomic_DNA"/>
</dbReference>
<evidence type="ECO:0000313" key="3">
    <source>
        <dbReference type="Proteomes" id="UP000886523"/>
    </source>
</evidence>
<organism evidence="2 3">
    <name type="scientific">Hydnum rufescens UP504</name>
    <dbReference type="NCBI Taxonomy" id="1448309"/>
    <lineage>
        <taxon>Eukaryota</taxon>
        <taxon>Fungi</taxon>
        <taxon>Dikarya</taxon>
        <taxon>Basidiomycota</taxon>
        <taxon>Agaricomycotina</taxon>
        <taxon>Agaricomycetes</taxon>
        <taxon>Cantharellales</taxon>
        <taxon>Hydnaceae</taxon>
        <taxon>Hydnum</taxon>
    </lineage>
</organism>
<dbReference type="OrthoDB" id="2550823at2759"/>
<gene>
    <name evidence="2" type="ORF">BS47DRAFT_1337087</name>
</gene>
<evidence type="ECO:0000313" key="2">
    <source>
        <dbReference type="EMBL" id="KAF9519328.1"/>
    </source>
</evidence>
<accession>A0A9P6B7R8</accession>
<proteinExistence type="predicted"/>
<evidence type="ECO:0000256" key="1">
    <source>
        <dbReference type="SAM" id="Phobius"/>
    </source>
</evidence>
<feature type="transmembrane region" description="Helical" evidence="1">
    <location>
        <begin position="48"/>
        <end position="66"/>
    </location>
</feature>
<feature type="transmembrane region" description="Helical" evidence="1">
    <location>
        <begin position="12"/>
        <end position="36"/>
    </location>
</feature>
<name>A0A9P6B7R8_9AGAM</name>
<comment type="caution">
    <text evidence="2">The sequence shown here is derived from an EMBL/GenBank/DDBJ whole genome shotgun (WGS) entry which is preliminary data.</text>
</comment>
<keyword evidence="1" id="KW-0472">Membrane</keyword>
<feature type="transmembrane region" description="Helical" evidence="1">
    <location>
        <begin position="75"/>
        <end position="95"/>
    </location>
</feature>
<sequence>MSVPVNSPYTSVFLLHIALEIPLGIQGVLSAGLPFIEMTNTTLVVLKLYGSLIIATCIASLLCFGLPDMQPGKRAVAIMLIIYHCFTSTVLIQSPRFIPMSFGNLAETFKITPEVVWGTAHGIMSLFFVFWWQATLPTPTAKGATRAR</sequence>
<reference evidence="2" key="1">
    <citation type="journal article" date="2020" name="Nat. Commun.">
        <title>Large-scale genome sequencing of mycorrhizal fungi provides insights into the early evolution of symbiotic traits.</title>
        <authorList>
            <person name="Miyauchi S."/>
            <person name="Kiss E."/>
            <person name="Kuo A."/>
            <person name="Drula E."/>
            <person name="Kohler A."/>
            <person name="Sanchez-Garcia M."/>
            <person name="Morin E."/>
            <person name="Andreopoulos B."/>
            <person name="Barry K.W."/>
            <person name="Bonito G."/>
            <person name="Buee M."/>
            <person name="Carver A."/>
            <person name="Chen C."/>
            <person name="Cichocki N."/>
            <person name="Clum A."/>
            <person name="Culley D."/>
            <person name="Crous P.W."/>
            <person name="Fauchery L."/>
            <person name="Girlanda M."/>
            <person name="Hayes R.D."/>
            <person name="Keri Z."/>
            <person name="LaButti K."/>
            <person name="Lipzen A."/>
            <person name="Lombard V."/>
            <person name="Magnuson J."/>
            <person name="Maillard F."/>
            <person name="Murat C."/>
            <person name="Nolan M."/>
            <person name="Ohm R.A."/>
            <person name="Pangilinan J."/>
            <person name="Pereira M.F."/>
            <person name="Perotto S."/>
            <person name="Peter M."/>
            <person name="Pfister S."/>
            <person name="Riley R."/>
            <person name="Sitrit Y."/>
            <person name="Stielow J.B."/>
            <person name="Szollosi G."/>
            <person name="Zifcakova L."/>
            <person name="Stursova M."/>
            <person name="Spatafora J.W."/>
            <person name="Tedersoo L."/>
            <person name="Vaario L.M."/>
            <person name="Yamada A."/>
            <person name="Yan M."/>
            <person name="Wang P."/>
            <person name="Xu J."/>
            <person name="Bruns T."/>
            <person name="Baldrian P."/>
            <person name="Vilgalys R."/>
            <person name="Dunand C."/>
            <person name="Henrissat B."/>
            <person name="Grigoriev I.V."/>
            <person name="Hibbett D."/>
            <person name="Nagy L.G."/>
            <person name="Martin F.M."/>
        </authorList>
    </citation>
    <scope>NUCLEOTIDE SEQUENCE</scope>
    <source>
        <strain evidence="2">UP504</strain>
    </source>
</reference>
<keyword evidence="3" id="KW-1185">Reference proteome</keyword>
<feature type="transmembrane region" description="Helical" evidence="1">
    <location>
        <begin position="115"/>
        <end position="132"/>
    </location>
</feature>
<keyword evidence="1" id="KW-1133">Transmembrane helix</keyword>
<dbReference type="AlphaFoldDB" id="A0A9P6B7R8"/>
<protein>
    <submittedName>
        <fullName evidence="2">Uncharacterized protein</fullName>
    </submittedName>
</protein>
<dbReference type="Proteomes" id="UP000886523">
    <property type="component" value="Unassembled WGS sequence"/>
</dbReference>